<dbReference type="InterPro" id="IPR021133">
    <property type="entry name" value="HEAT_type_2"/>
</dbReference>
<evidence type="ECO:0000256" key="7">
    <source>
        <dbReference type="ARBA" id="ARBA00023306"/>
    </source>
</evidence>
<dbReference type="FunFam" id="1.25.10.10:FF:000019">
    <property type="entry name" value="Cytoskeleton-associated protein 5"/>
    <property type="match status" value="2"/>
</dbReference>
<name>A0AA39HDD1_9BILA</name>
<protein>
    <recommendedName>
        <fullName evidence="11">TOG domain-containing protein</fullName>
    </recommendedName>
</protein>
<proteinExistence type="inferred from homology"/>
<dbReference type="InterPro" id="IPR034085">
    <property type="entry name" value="TOG"/>
</dbReference>
<keyword evidence="5" id="KW-0498">Mitosis</keyword>
<dbReference type="Proteomes" id="UP001175271">
    <property type="component" value="Unassembled WGS sequence"/>
</dbReference>
<dbReference type="GO" id="GO:0051231">
    <property type="term" value="P:spindle elongation"/>
    <property type="evidence" value="ECO:0007669"/>
    <property type="project" value="UniProtKB-ARBA"/>
</dbReference>
<evidence type="ECO:0000256" key="3">
    <source>
        <dbReference type="ARBA" id="ARBA00022618"/>
    </source>
</evidence>
<dbReference type="InterPro" id="IPR011989">
    <property type="entry name" value="ARM-like"/>
</dbReference>
<feature type="repeat" description="HEAT" evidence="9">
    <location>
        <begin position="308"/>
        <end position="344"/>
    </location>
</feature>
<dbReference type="PANTHER" id="PTHR12609">
    <property type="entry name" value="MICROTUBULE ASSOCIATED PROTEIN XMAP215"/>
    <property type="match status" value="1"/>
</dbReference>
<feature type="domain" description="TOG" evidence="11">
    <location>
        <begin position="417"/>
        <end position="655"/>
    </location>
</feature>
<feature type="compositionally biased region" description="Low complexity" evidence="10">
    <location>
        <begin position="1531"/>
        <end position="1543"/>
    </location>
</feature>
<keyword evidence="4" id="KW-0677">Repeat</keyword>
<feature type="compositionally biased region" description="Polar residues" evidence="10">
    <location>
        <begin position="26"/>
        <end position="49"/>
    </location>
</feature>
<comment type="subcellular location">
    <subcellularLocation>
        <location evidence="1">Cytoplasm</location>
        <location evidence="1">Cytoskeleton</location>
        <location evidence="1">Microtubule organizing center</location>
        <location evidence="1">Centrosome</location>
    </subcellularLocation>
</comment>
<evidence type="ECO:0000256" key="4">
    <source>
        <dbReference type="ARBA" id="ARBA00022737"/>
    </source>
</evidence>
<keyword evidence="3" id="KW-0132">Cell division</keyword>
<feature type="compositionally biased region" description="Basic and acidic residues" evidence="10">
    <location>
        <begin position="75"/>
        <end position="91"/>
    </location>
</feature>
<dbReference type="GO" id="GO:0051010">
    <property type="term" value="F:microtubule plus-end binding"/>
    <property type="evidence" value="ECO:0007669"/>
    <property type="project" value="InterPro"/>
</dbReference>
<feature type="region of interest" description="Disordered" evidence="10">
    <location>
        <begin position="371"/>
        <end position="413"/>
    </location>
</feature>
<dbReference type="SMART" id="SM01349">
    <property type="entry name" value="TOG"/>
    <property type="match status" value="3"/>
</dbReference>
<feature type="compositionally biased region" description="Low complexity" evidence="10">
    <location>
        <begin position="379"/>
        <end position="392"/>
    </location>
</feature>
<feature type="region of interest" description="Disordered" evidence="10">
    <location>
        <begin position="653"/>
        <end position="711"/>
    </location>
</feature>
<dbReference type="Gene3D" id="1.25.10.10">
    <property type="entry name" value="Leucine-rich Repeat Variant"/>
    <property type="match status" value="3"/>
</dbReference>
<reference evidence="12" key="1">
    <citation type="submission" date="2023-06" db="EMBL/GenBank/DDBJ databases">
        <title>Genomic analysis of the entomopathogenic nematode Steinernema hermaphroditum.</title>
        <authorList>
            <person name="Schwarz E.M."/>
            <person name="Heppert J.K."/>
            <person name="Baniya A."/>
            <person name="Schwartz H.T."/>
            <person name="Tan C.-H."/>
            <person name="Antoshechkin I."/>
            <person name="Sternberg P.W."/>
            <person name="Goodrich-Blair H."/>
            <person name="Dillman A.R."/>
        </authorList>
    </citation>
    <scope>NUCLEOTIDE SEQUENCE</scope>
    <source>
        <strain evidence="12">PS9179</strain>
        <tissue evidence="12">Whole animal</tissue>
    </source>
</reference>
<keyword evidence="13" id="KW-1185">Reference proteome</keyword>
<feature type="domain" description="TOG" evidence="11">
    <location>
        <begin position="740"/>
        <end position="982"/>
    </location>
</feature>
<comment type="similarity">
    <text evidence="8">Belongs to the TOG/XMAP215 family.</text>
</comment>
<feature type="region of interest" description="Disordered" evidence="10">
    <location>
        <begin position="1528"/>
        <end position="1547"/>
    </location>
</feature>
<dbReference type="GO" id="GO:0030951">
    <property type="term" value="P:establishment or maintenance of microtubule cytoskeleton polarity"/>
    <property type="evidence" value="ECO:0007669"/>
    <property type="project" value="InterPro"/>
</dbReference>
<dbReference type="GO" id="GO:0005874">
    <property type="term" value="C:microtubule"/>
    <property type="evidence" value="ECO:0007669"/>
    <property type="project" value="UniProtKB-ARBA"/>
</dbReference>
<evidence type="ECO:0000256" key="2">
    <source>
        <dbReference type="ARBA" id="ARBA00022490"/>
    </source>
</evidence>
<feature type="domain" description="TOG" evidence="11">
    <location>
        <begin position="135"/>
        <end position="373"/>
    </location>
</feature>
<gene>
    <name evidence="12" type="ORF">QR680_017118</name>
</gene>
<dbReference type="InterPro" id="IPR048491">
    <property type="entry name" value="XMAP215_CLASP_TOG"/>
</dbReference>
<dbReference type="PROSITE" id="PS50077">
    <property type="entry name" value="HEAT_REPEAT"/>
    <property type="match status" value="1"/>
</dbReference>
<sequence>MGCCYSGSKKSQDSATVATIAMPQPGKSSQKSLRNMPSSQKFSDVTSHGSKADRYKKNRRVEPVRKNLEQPSGSRKNEKWSEETQKTEEAPKSASLVKKVTEDDQKTKDEQVSKTVQRLRVTHDEQLDHYMDPWDLHDPVDVLAKLPPNFYEQLESKKWQERKESLQSFIDTAAANPRFCPKANYGEIVAVLRKVVEKDANINCAAAGAKCICALANGLRKKFQPHAAVVAPAIFEKFKEKKPVLRDPLIECIDAMSNTISLDNICDDIVAAMGKPNPNIKLQTDMFLYRTLKTFSAATVPKKVVKAVAPLLVKHTGESDPDVREASYAALGAVMKALGEKAAMMFLGDIADDKLKMGKIQEFRDKAAAEAAAEEAAKATEAAPAQSSAPEASNSDEQEELPAAQFETKEPEIDPWDLHDPVDVLAKLPPNFYEQLESKKWQERKESLQSFIDIAAANPRFCPQANYGEIVAVLRKVVEKDANINCAAAGTKCICALANGLRKKFQPHAAIVVPAILEKFKEKKPVLRDPLIECIDAVSSTISLDNICDDIVAAMGKPNPNIKLQADMFLYRTLKTFSATTVPKKVVKAVAALLVKHTGESDPDVREASYAALGAIMKALGEKAAMMFLSDIAEDKLKMGKIQEFRDKALAECPNPVAEAPKPPAKEAPKAQPKEPAKAPAKKPAQAKAEAKAEKVEEEAAVAKPPPPPPKEMLFNSLTNGKASRLRDERSLKLLKWNFDSPTPEHIDQLKSLFGDVCKPPTVQMLFHKDFKMHLKIIEQMQQFIKEEPGAILGNSDLILKWMTLRFFDTNPAVLLRSLDFTIVVLSTTLVNQESFTDQELTAFLPYLLLKSGEPKDAVRGPVREIVQLLAEITSPAKVYPLVLDALRTKNSRQKAECLGFLEGFIDVAGMAVAANCQGSLKVIALCIADRDSSVRNGALNAILAAYKDLGDRVFQTIGKISDKDRAMLDERIKRCGVRKLDESRGVSAGSGAKIVSKNSRRSAVVPRSGTASRTASPAPEREREPENDADADEGTLNFSRHLRGVGASRAKVSKPVDTDAGGRFRLDPTLFKDSDDEDDESVSRACIIKDTSSMNFDRIEPQVRLRQNESIRVQRSGSTASITSIDTLEQIDRVVVNMGSLTISLASEAIAQMQSLTEDCPIELIADRIDQIGNAVVTQLSLLRSQRLDDRSLHVETEQVLRLLCNFTTTLVKHEEIIQRMSSDVITMFLKEMLQVLCDRRVSQLEHGKWVIRSLNVVLMKLCEFADPSSFIVGAIKLICMFLDSEYSEGKLMDFLHKCLYKQTERLVKPECAELDLDRVILTVHKFMERFPDDSNPAIKSSRKAVEVVVQRVVVATRHRIKAHISHLPEKYKVIVSYINRCLRGIEKSSGFEMGSVPGQIPASASRTVTKRNPAAQGSDAKLNQLWADISDTLLDGGFEDIYLYIDQNAQLSDEFTRMTAGHNYEKLINVLFPLFRQHLSNQEPCPLKDMNFAIDVLGPWAVEKIREQQRKRAYVKSLFPDVNGQVPGARSLSSAPPSRSSTVPCALATPSSAVAQKPKLKSSEMASYRLRLEELRKRREDSPGPLNRTFTKNE</sequence>
<evidence type="ECO:0000256" key="6">
    <source>
        <dbReference type="ARBA" id="ARBA00023212"/>
    </source>
</evidence>
<evidence type="ECO:0000256" key="8">
    <source>
        <dbReference type="ARBA" id="ARBA00025722"/>
    </source>
</evidence>
<evidence type="ECO:0000256" key="10">
    <source>
        <dbReference type="SAM" id="MobiDB-lite"/>
    </source>
</evidence>
<feature type="region of interest" description="Disordered" evidence="10">
    <location>
        <begin position="1576"/>
        <end position="1596"/>
    </location>
</feature>
<dbReference type="Pfam" id="PF21041">
    <property type="entry name" value="XMAP215_CLASP_TOG"/>
    <property type="match status" value="2"/>
</dbReference>
<evidence type="ECO:0000256" key="9">
    <source>
        <dbReference type="PROSITE-ProRule" id="PRU00103"/>
    </source>
</evidence>
<keyword evidence="6" id="KW-0206">Cytoskeleton</keyword>
<dbReference type="InterPro" id="IPR016024">
    <property type="entry name" value="ARM-type_fold"/>
</dbReference>
<feature type="region of interest" description="Disordered" evidence="10">
    <location>
        <begin position="1"/>
        <end position="112"/>
    </location>
</feature>
<evidence type="ECO:0000256" key="5">
    <source>
        <dbReference type="ARBA" id="ARBA00022776"/>
    </source>
</evidence>
<evidence type="ECO:0000259" key="11">
    <source>
        <dbReference type="SMART" id="SM01349"/>
    </source>
</evidence>
<dbReference type="GO" id="GO:0061863">
    <property type="term" value="F:microtubule plus end polymerase"/>
    <property type="evidence" value="ECO:0007669"/>
    <property type="project" value="InterPro"/>
</dbReference>
<dbReference type="GO" id="GO:0046785">
    <property type="term" value="P:microtubule polymerization"/>
    <property type="evidence" value="ECO:0007669"/>
    <property type="project" value="InterPro"/>
</dbReference>
<evidence type="ECO:0000313" key="12">
    <source>
        <dbReference type="EMBL" id="KAK0403780.1"/>
    </source>
</evidence>
<comment type="caution">
    <text evidence="12">The sequence shown here is derived from an EMBL/GenBank/DDBJ whole genome shotgun (WGS) entry which is preliminary data.</text>
</comment>
<dbReference type="InterPro" id="IPR045110">
    <property type="entry name" value="XMAP215"/>
</dbReference>
<evidence type="ECO:0000313" key="13">
    <source>
        <dbReference type="Proteomes" id="UP001175271"/>
    </source>
</evidence>
<feature type="compositionally biased region" description="Basic and acidic residues" evidence="10">
    <location>
        <begin position="99"/>
        <end position="112"/>
    </location>
</feature>
<keyword evidence="2" id="KW-0963">Cytoplasm</keyword>
<dbReference type="GO" id="GO:0005813">
    <property type="term" value="C:centrosome"/>
    <property type="evidence" value="ECO:0007669"/>
    <property type="project" value="UniProtKB-SubCell"/>
</dbReference>
<dbReference type="EMBL" id="JAUCMV010000004">
    <property type="protein sequence ID" value="KAK0403780.1"/>
    <property type="molecule type" value="Genomic_DNA"/>
</dbReference>
<organism evidence="12 13">
    <name type="scientific">Steinernema hermaphroditum</name>
    <dbReference type="NCBI Taxonomy" id="289476"/>
    <lineage>
        <taxon>Eukaryota</taxon>
        <taxon>Metazoa</taxon>
        <taxon>Ecdysozoa</taxon>
        <taxon>Nematoda</taxon>
        <taxon>Chromadorea</taxon>
        <taxon>Rhabditida</taxon>
        <taxon>Tylenchina</taxon>
        <taxon>Panagrolaimomorpha</taxon>
        <taxon>Strongyloidoidea</taxon>
        <taxon>Steinernematidae</taxon>
        <taxon>Steinernema</taxon>
    </lineage>
</organism>
<feature type="compositionally biased region" description="Basic and acidic residues" evidence="10">
    <location>
        <begin position="664"/>
        <end position="677"/>
    </location>
</feature>
<feature type="compositionally biased region" description="Basic and acidic residues" evidence="10">
    <location>
        <begin position="50"/>
        <end position="68"/>
    </location>
</feature>
<keyword evidence="7" id="KW-0131">Cell cycle</keyword>
<dbReference type="FunFam" id="1.25.10.10:FF:000050">
    <property type="entry name" value="Cytoskeleton-associated protein 5 isoform X1"/>
    <property type="match status" value="1"/>
</dbReference>
<feature type="compositionally biased region" description="Low complexity" evidence="10">
    <location>
        <begin position="678"/>
        <end position="688"/>
    </location>
</feature>
<feature type="region of interest" description="Disordered" evidence="10">
    <location>
        <begin position="989"/>
        <end position="1038"/>
    </location>
</feature>
<dbReference type="SUPFAM" id="SSF48371">
    <property type="entry name" value="ARM repeat"/>
    <property type="match status" value="1"/>
</dbReference>
<dbReference type="GO" id="GO:0051301">
    <property type="term" value="P:cell division"/>
    <property type="evidence" value="ECO:0007669"/>
    <property type="project" value="UniProtKB-KW"/>
</dbReference>
<evidence type="ECO:0000256" key="1">
    <source>
        <dbReference type="ARBA" id="ARBA00004300"/>
    </source>
</evidence>
<accession>A0AA39HDD1</accession>